<dbReference type="Gene3D" id="3.60.15.10">
    <property type="entry name" value="Ribonuclease Z/Hydroxyacylglutathione hydrolase-like"/>
    <property type="match status" value="1"/>
</dbReference>
<feature type="domain" description="Metallo-beta-lactamase" evidence="2">
    <location>
        <begin position="13"/>
        <end position="248"/>
    </location>
</feature>
<dbReference type="InterPro" id="IPR011108">
    <property type="entry name" value="RMMBL"/>
</dbReference>
<dbReference type="CDD" id="cd16295">
    <property type="entry name" value="TTHA0252-CPSF-like_MBL-fold"/>
    <property type="match status" value="1"/>
</dbReference>
<dbReference type="RefSeq" id="WP_116225375.1">
    <property type="nucleotide sequence ID" value="NZ_AP018437.1"/>
</dbReference>
<name>A0A347ZP97_9CHLR</name>
<dbReference type="SUPFAM" id="SSF56281">
    <property type="entry name" value="Metallo-hydrolase/oxidoreductase"/>
    <property type="match status" value="1"/>
</dbReference>
<dbReference type="AlphaFoldDB" id="A0A347ZP97"/>
<dbReference type="InterPro" id="IPR050698">
    <property type="entry name" value="MBL"/>
</dbReference>
<dbReference type="PANTHER" id="PTHR11203:SF37">
    <property type="entry name" value="INTEGRATOR COMPLEX SUBUNIT 11"/>
    <property type="match status" value="1"/>
</dbReference>
<keyword evidence="1" id="KW-0378">Hydrolase</keyword>
<evidence type="ECO:0000313" key="4">
    <source>
        <dbReference type="EMBL" id="REG08729.1"/>
    </source>
</evidence>
<evidence type="ECO:0000259" key="2">
    <source>
        <dbReference type="SMART" id="SM00849"/>
    </source>
</evidence>
<proteinExistence type="predicted"/>
<comment type="caution">
    <text evidence="4">The sequence shown here is derived from an EMBL/GenBank/DDBJ whole genome shotgun (WGS) entry which is preliminary data.</text>
</comment>
<dbReference type="SMART" id="SM00849">
    <property type="entry name" value="Lactamase_B"/>
    <property type="match status" value="1"/>
</dbReference>
<dbReference type="InterPro" id="IPR022712">
    <property type="entry name" value="Beta_Casp"/>
</dbReference>
<accession>A0A347ZP97</accession>
<dbReference type="GO" id="GO:0004521">
    <property type="term" value="F:RNA endonuclease activity"/>
    <property type="evidence" value="ECO:0007669"/>
    <property type="project" value="TreeGrafter"/>
</dbReference>
<evidence type="ECO:0000313" key="5">
    <source>
        <dbReference type="Proteomes" id="UP000256388"/>
    </source>
</evidence>
<dbReference type="PANTHER" id="PTHR11203">
    <property type="entry name" value="CLEAVAGE AND POLYADENYLATION SPECIFICITY FACTOR FAMILY MEMBER"/>
    <property type="match status" value="1"/>
</dbReference>
<evidence type="ECO:0000259" key="3">
    <source>
        <dbReference type="SMART" id="SM01027"/>
    </source>
</evidence>
<dbReference type="Proteomes" id="UP000256388">
    <property type="component" value="Unassembled WGS sequence"/>
</dbReference>
<dbReference type="GO" id="GO:0016787">
    <property type="term" value="F:hydrolase activity"/>
    <property type="evidence" value="ECO:0007669"/>
    <property type="project" value="UniProtKB-KW"/>
</dbReference>
<dbReference type="InterPro" id="IPR001279">
    <property type="entry name" value="Metallo-B-lactamas"/>
</dbReference>
<dbReference type="Pfam" id="PF10996">
    <property type="entry name" value="Beta-Casp"/>
    <property type="match status" value="1"/>
</dbReference>
<dbReference type="EMBL" id="QUMS01000002">
    <property type="protein sequence ID" value="REG08729.1"/>
    <property type="molecule type" value="Genomic_DNA"/>
</dbReference>
<dbReference type="SMART" id="SM01027">
    <property type="entry name" value="Beta-Casp"/>
    <property type="match status" value="1"/>
</dbReference>
<reference evidence="4 5" key="1">
    <citation type="submission" date="2018-08" db="EMBL/GenBank/DDBJ databases">
        <title>Genomic Encyclopedia of Type Strains, Phase IV (KMG-IV): sequencing the most valuable type-strain genomes for metagenomic binning, comparative biology and taxonomic classification.</title>
        <authorList>
            <person name="Goeker M."/>
        </authorList>
    </citation>
    <scope>NUCLEOTIDE SEQUENCE [LARGE SCALE GENOMIC DNA]</scope>
    <source>
        <strain evidence="4 5">DSM 23923</strain>
    </source>
</reference>
<dbReference type="Pfam" id="PF07521">
    <property type="entry name" value="RMMBL"/>
    <property type="match status" value="1"/>
</dbReference>
<gene>
    <name evidence="4" type="ORF">DFR64_2104</name>
</gene>
<dbReference type="Pfam" id="PF00753">
    <property type="entry name" value="Lactamase_B"/>
    <property type="match status" value="1"/>
</dbReference>
<dbReference type="OrthoDB" id="9803916at2"/>
<organism evidence="4 5">
    <name type="scientific">Pelolinea submarina</name>
    <dbReference type="NCBI Taxonomy" id="913107"/>
    <lineage>
        <taxon>Bacteria</taxon>
        <taxon>Bacillati</taxon>
        <taxon>Chloroflexota</taxon>
        <taxon>Anaerolineae</taxon>
        <taxon>Anaerolineales</taxon>
        <taxon>Anaerolineaceae</taxon>
        <taxon>Pelolinea</taxon>
    </lineage>
</organism>
<dbReference type="Gene3D" id="3.40.50.10890">
    <property type="match status" value="1"/>
</dbReference>
<keyword evidence="5" id="KW-1185">Reference proteome</keyword>
<protein>
    <submittedName>
        <fullName evidence="4">Metallo-beta-lactamase family protein</fullName>
    </submittedName>
</protein>
<dbReference type="InterPro" id="IPR036866">
    <property type="entry name" value="RibonucZ/Hydroxyglut_hydro"/>
</dbReference>
<evidence type="ECO:0000256" key="1">
    <source>
        <dbReference type="ARBA" id="ARBA00022801"/>
    </source>
</evidence>
<sequence length="465" mass="52041">MKIRFYGAARTVTGSQHLLEINGKKLLLECGIFQGRRRDFYERNATFPFDPREIDALILSHAHIDHSGNLPNLVKQGYHNPIYTTPPTADLASIMLRDSGHIYEEDAEYINKKKRKHGDPLVEPLYTIADAERVPELFQEVGYNTPFEPIPGVTARLVDAGHILGSAAVVLDIQEKGQKKRLWFSGDIGRYKLPLLADPVLPEDVNILLMECTYGDKPHRDPDEAYIEFRDVVKKTQSRGGKIVIPAFAVGRTQELVYDLNRMITEGEIPHLPVFVDSPLAVRASDIFRKHPDYFDDETHQFIQTGRHPALDFPGLTYTHSVEESKAINTLEGPAVIISASGMAETGRILHHLVHNIEDPRSTICIVSWQAPYTLGRRLAERQNKVRIFGEEVPVKAEIATIGGLSAHAGQTMLLKYAQAANANGLQEIFLIHGEEDAAAILMGKMKEAGIQPVRYPEYGEVVEF</sequence>
<feature type="domain" description="Beta-Casp" evidence="3">
    <location>
        <begin position="253"/>
        <end position="379"/>
    </location>
</feature>